<evidence type="ECO:0000256" key="14">
    <source>
        <dbReference type="ARBA" id="ARBA00049155"/>
    </source>
</evidence>
<sequence length="745" mass="80219">MLARASTRAVASIPRSLRCARSRPLPPLARHPARQSFFTRPQIRAASTTSRSSPPLSDNGHDTSESQRHGANGGRKRTTLLAGATGASLLAAIAAVTQSDFSSNQTKQSDGQNQDASADGRDPSLPRHRLADIRADHGPGSDRPWVTYQDKVYDITDWVGAHPGGDVILRAAGASIEPYWDIFTIHKAPHVREILDQYLVGLIAMEDLDRATGLPAAEAVEDPFATDPARDPRLITHTAKPRNAEPPASELAGEFVTPAELFYVRNHMWVPPVEAAAAGRHALTIELPSGEERVYTLEELRSRFRVHRVTAALQCSGNRRSDMTASANATNGLQWGVGAISNAEWEGVRLADVLLDAGLSPTSRCPTAVAAKTGKDDNDNDNDGDDDNREMHVQFSALEAYGASIPLSTALDPRADVLLAFGMNGRPLPPDHGFPLRAIVPGHVAARSVKWLSRIAIADEESTSQWQRRDYKCFGPNEGSSPDWDRYPAIQEMPITSAVTGIWVGGCVREAGKKARWMLRRTDEHRAAPGVRDLSGWRREHHLDQPPPQTAKSSPVDAAPATATAADDETVPVALMGYAYSGGGKAIIRVDVSVDGGRTWDQAELLDDCGPDGKGCRGSKAWAWRRWRYVGNLPEFAGAAAAATKGQDGDDKTGSSNSSKCTTVLVKATDSAYNTQPENHTGIYNVRGNLATAWHRVLVCPSCTKTSDGRTAWRTGSGVFGAGFAKGRCLEGAPAEGTVDKKRMP</sequence>
<dbReference type="Pfam" id="PF00174">
    <property type="entry name" value="Oxidored_molyb"/>
    <property type="match status" value="1"/>
</dbReference>
<dbReference type="InterPro" id="IPR001199">
    <property type="entry name" value="Cyt_B5-like_heme/steroid-bd"/>
</dbReference>
<comment type="cofactor">
    <cofactor evidence="2">
        <name>heme b</name>
        <dbReference type="ChEBI" id="CHEBI:60344"/>
    </cofactor>
</comment>
<feature type="region of interest" description="Disordered" evidence="15">
    <location>
        <begin position="530"/>
        <end position="565"/>
    </location>
</feature>
<evidence type="ECO:0000313" key="17">
    <source>
        <dbReference type="EMBL" id="EJT72971.1"/>
    </source>
</evidence>
<comment type="cofactor">
    <cofactor evidence="1">
        <name>Mo-molybdopterin</name>
        <dbReference type="ChEBI" id="CHEBI:71302"/>
    </cofactor>
</comment>
<dbReference type="SMART" id="SM01117">
    <property type="entry name" value="Cyt-b5"/>
    <property type="match status" value="1"/>
</dbReference>
<dbReference type="PANTHER" id="PTHR19372">
    <property type="entry name" value="SULFITE REDUCTASE"/>
    <property type="match status" value="1"/>
</dbReference>
<evidence type="ECO:0000256" key="5">
    <source>
        <dbReference type="ARBA" id="ARBA00012505"/>
    </source>
</evidence>
<feature type="domain" description="Cytochrome b5 heme-binding" evidence="16">
    <location>
        <begin position="135"/>
        <end position="204"/>
    </location>
</feature>
<reference evidence="17" key="2">
    <citation type="submission" date="2010-07" db="EMBL/GenBank/DDBJ databases">
        <authorList>
            <consortium name="The Broad Institute Genome Sequencing Platform"/>
            <consortium name="Broad Institute Genome Sequencing Center for Infectious Disease"/>
            <person name="Ma L.-J."/>
            <person name="Dead R."/>
            <person name="Young S."/>
            <person name="Zeng Q."/>
            <person name="Koehrsen M."/>
            <person name="Alvarado L."/>
            <person name="Berlin A."/>
            <person name="Chapman S.B."/>
            <person name="Chen Z."/>
            <person name="Freedman E."/>
            <person name="Gellesch M."/>
            <person name="Goldberg J."/>
            <person name="Griggs A."/>
            <person name="Gujja S."/>
            <person name="Heilman E.R."/>
            <person name="Heiman D."/>
            <person name="Hepburn T."/>
            <person name="Howarth C."/>
            <person name="Jen D."/>
            <person name="Larson L."/>
            <person name="Mehta T."/>
            <person name="Neiman D."/>
            <person name="Pearson M."/>
            <person name="Roberts A."/>
            <person name="Saif S."/>
            <person name="Shea T."/>
            <person name="Shenoy N."/>
            <person name="Sisk P."/>
            <person name="Stolte C."/>
            <person name="Sykes S."/>
            <person name="Walk T."/>
            <person name="White J."/>
            <person name="Yandava C."/>
            <person name="Haas B."/>
            <person name="Nusbaum C."/>
            <person name="Birren B."/>
        </authorList>
    </citation>
    <scope>NUCLEOTIDE SEQUENCE</scope>
    <source>
        <strain evidence="17">R3-111a-1</strain>
    </source>
</reference>
<evidence type="ECO:0000256" key="7">
    <source>
        <dbReference type="ARBA" id="ARBA00015499"/>
    </source>
</evidence>
<dbReference type="GO" id="GO:0005758">
    <property type="term" value="C:mitochondrial intermembrane space"/>
    <property type="evidence" value="ECO:0007669"/>
    <property type="project" value="UniProtKB-SubCell"/>
</dbReference>
<dbReference type="InterPro" id="IPR014756">
    <property type="entry name" value="Ig_E-set"/>
</dbReference>
<gene>
    <name evidence="18" type="primary">20350280</name>
    <name evidence="17" type="ORF">GGTG_09822</name>
</gene>
<dbReference type="EC" id="1.7.1.3" evidence="6"/>
<dbReference type="EC" id="1.8.3.1" evidence="5"/>
<reference evidence="19" key="1">
    <citation type="submission" date="2010-07" db="EMBL/GenBank/DDBJ databases">
        <title>The genome sequence of Gaeumannomyces graminis var. tritici strain R3-111a-1.</title>
        <authorList>
            <consortium name="The Broad Institute Genome Sequencing Platform"/>
            <person name="Ma L.-J."/>
            <person name="Dead R."/>
            <person name="Young S."/>
            <person name="Zeng Q."/>
            <person name="Koehrsen M."/>
            <person name="Alvarado L."/>
            <person name="Berlin A."/>
            <person name="Chapman S.B."/>
            <person name="Chen Z."/>
            <person name="Freedman E."/>
            <person name="Gellesch M."/>
            <person name="Goldberg J."/>
            <person name="Griggs A."/>
            <person name="Gujja S."/>
            <person name="Heilman E.R."/>
            <person name="Heiman D."/>
            <person name="Hepburn T."/>
            <person name="Howarth C."/>
            <person name="Jen D."/>
            <person name="Larson L."/>
            <person name="Mehta T."/>
            <person name="Neiman D."/>
            <person name="Pearson M."/>
            <person name="Roberts A."/>
            <person name="Saif S."/>
            <person name="Shea T."/>
            <person name="Shenoy N."/>
            <person name="Sisk P."/>
            <person name="Stolte C."/>
            <person name="Sykes S."/>
            <person name="Walk T."/>
            <person name="White J."/>
            <person name="Yandava C."/>
            <person name="Haas B."/>
            <person name="Nusbaum C."/>
            <person name="Birren B."/>
        </authorList>
    </citation>
    <scope>NUCLEOTIDE SEQUENCE [LARGE SCALE GENOMIC DNA]</scope>
    <source>
        <strain evidence="19">R3-111a-1</strain>
    </source>
</reference>
<dbReference type="RefSeq" id="XP_009225945.1">
    <property type="nucleotide sequence ID" value="XM_009227681.1"/>
</dbReference>
<dbReference type="PROSITE" id="PS50255">
    <property type="entry name" value="CYTOCHROME_B5_2"/>
    <property type="match status" value="1"/>
</dbReference>
<evidence type="ECO:0000256" key="1">
    <source>
        <dbReference type="ARBA" id="ARBA00001924"/>
    </source>
</evidence>
<dbReference type="SUPFAM" id="SSF56524">
    <property type="entry name" value="Oxidoreductase molybdopterin-binding domain"/>
    <property type="match status" value="1"/>
</dbReference>
<evidence type="ECO:0000256" key="10">
    <source>
        <dbReference type="ARBA" id="ARBA00022723"/>
    </source>
</evidence>
<dbReference type="Pfam" id="PF00173">
    <property type="entry name" value="Cyt-b5"/>
    <property type="match status" value="1"/>
</dbReference>
<evidence type="ECO:0000313" key="18">
    <source>
        <dbReference type="EnsemblFungi" id="EJT72971"/>
    </source>
</evidence>
<dbReference type="HOGENOM" id="CLU_003827_5_1_1"/>
<feature type="compositionally biased region" description="Acidic residues" evidence="15">
    <location>
        <begin position="378"/>
        <end position="388"/>
    </location>
</feature>
<dbReference type="GO" id="GO:0050464">
    <property type="term" value="F:nitrate reductase (NADPH) activity"/>
    <property type="evidence" value="ECO:0007669"/>
    <property type="project" value="UniProtKB-EC"/>
</dbReference>
<reference evidence="17" key="3">
    <citation type="submission" date="2010-09" db="EMBL/GenBank/DDBJ databases">
        <title>Annotation of Gaeumannomyces graminis var. tritici R3-111a-1.</title>
        <authorList>
            <consortium name="The Broad Institute Genome Sequencing Platform"/>
            <person name="Ma L.-J."/>
            <person name="Dead R."/>
            <person name="Young S.K."/>
            <person name="Zeng Q."/>
            <person name="Gargeya S."/>
            <person name="Fitzgerald M."/>
            <person name="Haas B."/>
            <person name="Abouelleil A."/>
            <person name="Alvarado L."/>
            <person name="Arachchi H.M."/>
            <person name="Berlin A."/>
            <person name="Brown A."/>
            <person name="Chapman S.B."/>
            <person name="Chen Z."/>
            <person name="Dunbar C."/>
            <person name="Freedman E."/>
            <person name="Gearin G."/>
            <person name="Gellesch M."/>
            <person name="Goldberg J."/>
            <person name="Griggs A."/>
            <person name="Gujja S."/>
            <person name="Heiman D."/>
            <person name="Howarth C."/>
            <person name="Larson L."/>
            <person name="Lui A."/>
            <person name="MacDonald P.J.P."/>
            <person name="Mehta T."/>
            <person name="Montmayeur A."/>
            <person name="Murphy C."/>
            <person name="Neiman D."/>
            <person name="Pearson M."/>
            <person name="Priest M."/>
            <person name="Roberts A."/>
            <person name="Saif S."/>
            <person name="Shea T."/>
            <person name="Shenoy N."/>
            <person name="Sisk P."/>
            <person name="Stolte C."/>
            <person name="Sykes S."/>
            <person name="Yandava C."/>
            <person name="Wortman J."/>
            <person name="Nusbaum C."/>
            <person name="Birren B."/>
        </authorList>
    </citation>
    <scope>NUCLEOTIDE SEQUENCE</scope>
    <source>
        <strain evidence="17">R3-111a-1</strain>
    </source>
</reference>
<dbReference type="Gene3D" id="2.60.40.650">
    <property type="match status" value="1"/>
</dbReference>
<keyword evidence="12" id="KW-0408">Iron</keyword>
<keyword evidence="9" id="KW-0349">Heme</keyword>
<evidence type="ECO:0000256" key="8">
    <source>
        <dbReference type="ARBA" id="ARBA00022505"/>
    </source>
</evidence>
<dbReference type="GO" id="GO:0030151">
    <property type="term" value="F:molybdenum ion binding"/>
    <property type="evidence" value="ECO:0007669"/>
    <property type="project" value="InterPro"/>
</dbReference>
<evidence type="ECO:0000259" key="16">
    <source>
        <dbReference type="PROSITE" id="PS50255"/>
    </source>
</evidence>
<evidence type="ECO:0000256" key="4">
    <source>
        <dbReference type="ARBA" id="ARBA00004971"/>
    </source>
</evidence>
<name>J3P8I8_GAET3</name>
<dbReference type="VEuPathDB" id="FungiDB:GGTG_09822"/>
<feature type="region of interest" description="Disordered" evidence="15">
    <location>
        <begin position="366"/>
        <end position="389"/>
    </location>
</feature>
<keyword evidence="8" id="KW-0500">Molybdenum</keyword>
<keyword evidence="19" id="KW-1185">Reference proteome</keyword>
<dbReference type="GO" id="GO:0006790">
    <property type="term" value="P:sulfur compound metabolic process"/>
    <property type="evidence" value="ECO:0007669"/>
    <property type="project" value="TreeGrafter"/>
</dbReference>
<dbReference type="GO" id="GO:0020037">
    <property type="term" value="F:heme binding"/>
    <property type="evidence" value="ECO:0007669"/>
    <property type="project" value="TreeGrafter"/>
</dbReference>
<evidence type="ECO:0000256" key="6">
    <source>
        <dbReference type="ARBA" id="ARBA00012673"/>
    </source>
</evidence>
<dbReference type="PANTHER" id="PTHR19372:SF7">
    <property type="entry name" value="SULFITE OXIDASE, MITOCHONDRIAL"/>
    <property type="match status" value="1"/>
</dbReference>
<evidence type="ECO:0000256" key="12">
    <source>
        <dbReference type="ARBA" id="ARBA00023004"/>
    </source>
</evidence>
<feature type="compositionally biased region" description="Basic and acidic residues" evidence="15">
    <location>
        <begin position="535"/>
        <end position="544"/>
    </location>
</feature>
<dbReference type="OrthoDB" id="10051395at2759"/>
<keyword evidence="13" id="KW-0496">Mitochondrion</keyword>
<dbReference type="STRING" id="644352.J3P8I8"/>
<dbReference type="FunFam" id="3.90.420.10:FF:000002">
    <property type="entry name" value="sulfite oxidase, mitochondrial"/>
    <property type="match status" value="1"/>
</dbReference>
<feature type="compositionally biased region" description="Low complexity" evidence="15">
    <location>
        <begin position="555"/>
        <end position="565"/>
    </location>
</feature>
<proteinExistence type="predicted"/>
<dbReference type="AlphaFoldDB" id="J3P8I8"/>
<dbReference type="EnsemblFungi" id="EJT72971">
    <property type="protein sequence ID" value="EJT72971"/>
    <property type="gene ID" value="GGTG_09822"/>
</dbReference>
<dbReference type="eggNOG" id="KOG0535">
    <property type="taxonomic scope" value="Eukaryota"/>
</dbReference>
<organism evidence="17">
    <name type="scientific">Gaeumannomyces tritici (strain R3-111a-1)</name>
    <name type="common">Wheat and barley take-all root rot fungus</name>
    <name type="synonym">Gaeumannomyces graminis var. tritici</name>
    <dbReference type="NCBI Taxonomy" id="644352"/>
    <lineage>
        <taxon>Eukaryota</taxon>
        <taxon>Fungi</taxon>
        <taxon>Dikarya</taxon>
        <taxon>Ascomycota</taxon>
        <taxon>Pezizomycotina</taxon>
        <taxon>Sordariomycetes</taxon>
        <taxon>Sordariomycetidae</taxon>
        <taxon>Magnaporthales</taxon>
        <taxon>Magnaporthaceae</taxon>
        <taxon>Gaeumannomyces</taxon>
    </lineage>
</organism>
<evidence type="ECO:0000256" key="9">
    <source>
        <dbReference type="ARBA" id="ARBA00022617"/>
    </source>
</evidence>
<feature type="compositionally biased region" description="Polar residues" evidence="15">
    <location>
        <begin position="45"/>
        <end position="56"/>
    </location>
</feature>
<evidence type="ECO:0000313" key="19">
    <source>
        <dbReference type="Proteomes" id="UP000006039"/>
    </source>
</evidence>
<feature type="compositionally biased region" description="Polar residues" evidence="15">
    <location>
        <begin position="100"/>
        <end position="116"/>
    </location>
</feature>
<evidence type="ECO:0000256" key="15">
    <source>
        <dbReference type="SAM" id="MobiDB-lite"/>
    </source>
</evidence>
<comment type="catalytic activity">
    <reaction evidence="14">
        <text>nitrite + NADP(+) + H2O = nitrate + NADPH + H(+)</text>
        <dbReference type="Rhea" id="RHEA:19061"/>
        <dbReference type="ChEBI" id="CHEBI:15377"/>
        <dbReference type="ChEBI" id="CHEBI:15378"/>
        <dbReference type="ChEBI" id="CHEBI:16301"/>
        <dbReference type="ChEBI" id="CHEBI:17632"/>
        <dbReference type="ChEBI" id="CHEBI:57783"/>
        <dbReference type="ChEBI" id="CHEBI:58349"/>
        <dbReference type="EC" id="1.7.1.3"/>
    </reaction>
</comment>
<accession>J3P8I8</accession>
<dbReference type="InterPro" id="IPR000572">
    <property type="entry name" value="OxRdtase_Mopterin-bd_dom"/>
</dbReference>
<comment type="pathway">
    <text evidence="4">Energy metabolism; sulfur metabolism.</text>
</comment>
<dbReference type="FunFam" id="3.10.120.10:FF:000007">
    <property type="entry name" value="Sulfite oxidase, mitochondrial"/>
    <property type="match status" value="1"/>
</dbReference>
<feature type="region of interest" description="Disordered" evidence="15">
    <location>
        <begin position="100"/>
        <end position="126"/>
    </location>
</feature>
<evidence type="ECO:0000256" key="2">
    <source>
        <dbReference type="ARBA" id="ARBA00001970"/>
    </source>
</evidence>
<dbReference type="Gene3D" id="3.90.420.10">
    <property type="entry name" value="Oxidoreductase, molybdopterin-binding domain"/>
    <property type="match status" value="1"/>
</dbReference>
<keyword evidence="10" id="KW-0479">Metal-binding</keyword>
<feature type="region of interest" description="Disordered" evidence="15">
    <location>
        <begin position="22"/>
        <end position="75"/>
    </location>
</feature>
<dbReference type="GO" id="GO:0008482">
    <property type="term" value="F:sulfite oxidase activity"/>
    <property type="evidence" value="ECO:0007669"/>
    <property type="project" value="UniProtKB-EC"/>
</dbReference>
<dbReference type="SUPFAM" id="SSF55856">
    <property type="entry name" value="Cytochrome b5-like heme/steroid binding domain"/>
    <property type="match status" value="1"/>
</dbReference>
<dbReference type="InterPro" id="IPR036400">
    <property type="entry name" value="Cyt_B5-like_heme/steroid_sf"/>
</dbReference>
<dbReference type="GeneID" id="20350280"/>
<keyword evidence="11" id="KW-0560">Oxidoreductase</keyword>
<dbReference type="Proteomes" id="UP000006039">
    <property type="component" value="Unassembled WGS sequence"/>
</dbReference>
<dbReference type="GO" id="GO:0043546">
    <property type="term" value="F:molybdopterin cofactor binding"/>
    <property type="evidence" value="ECO:0007669"/>
    <property type="project" value="TreeGrafter"/>
</dbReference>
<dbReference type="Gene3D" id="3.10.120.10">
    <property type="entry name" value="Cytochrome b5-like heme/steroid binding domain"/>
    <property type="match status" value="1"/>
</dbReference>
<dbReference type="InterPro" id="IPR036374">
    <property type="entry name" value="OxRdtase_Mopterin-bd_sf"/>
</dbReference>
<protein>
    <recommendedName>
        <fullName evidence="7">Nitrate reductase [NADPH]</fullName>
        <ecNumber evidence="6">1.7.1.3</ecNumber>
        <ecNumber evidence="5">1.8.3.1</ecNumber>
    </recommendedName>
</protein>
<comment type="subcellular location">
    <subcellularLocation>
        <location evidence="3">Mitochondrion intermembrane space</location>
    </subcellularLocation>
</comment>
<evidence type="ECO:0000256" key="3">
    <source>
        <dbReference type="ARBA" id="ARBA00004569"/>
    </source>
</evidence>
<reference evidence="18" key="4">
    <citation type="journal article" date="2015" name="G3 (Bethesda)">
        <title>Genome sequences of three phytopathogenic species of the Magnaporthaceae family of fungi.</title>
        <authorList>
            <person name="Okagaki L.H."/>
            <person name="Nunes C.C."/>
            <person name="Sailsbery J."/>
            <person name="Clay B."/>
            <person name="Brown D."/>
            <person name="John T."/>
            <person name="Oh Y."/>
            <person name="Young N."/>
            <person name="Fitzgerald M."/>
            <person name="Haas B.J."/>
            <person name="Zeng Q."/>
            <person name="Young S."/>
            <person name="Adiconis X."/>
            <person name="Fan L."/>
            <person name="Levin J.Z."/>
            <person name="Mitchell T.K."/>
            <person name="Okubara P.A."/>
            <person name="Farman M.L."/>
            <person name="Kohn L.M."/>
            <person name="Birren B."/>
            <person name="Ma L.-J."/>
            <person name="Dean R.A."/>
        </authorList>
    </citation>
    <scope>NUCLEOTIDE SEQUENCE</scope>
    <source>
        <strain evidence="18">R3-111a-1</strain>
    </source>
</reference>
<reference evidence="18" key="5">
    <citation type="submission" date="2018-04" db="UniProtKB">
        <authorList>
            <consortium name="EnsemblFungi"/>
        </authorList>
    </citation>
    <scope>IDENTIFICATION</scope>
    <source>
        <strain evidence="18">R3-111a-1</strain>
    </source>
</reference>
<feature type="compositionally biased region" description="Basic and acidic residues" evidence="15">
    <location>
        <begin position="59"/>
        <end position="68"/>
    </location>
</feature>
<dbReference type="InterPro" id="IPR008335">
    <property type="entry name" value="Mopterin_OxRdtase_euk"/>
</dbReference>
<dbReference type="SUPFAM" id="SSF81296">
    <property type="entry name" value="E set domains"/>
    <property type="match status" value="1"/>
</dbReference>
<dbReference type="PRINTS" id="PR00407">
    <property type="entry name" value="EUMOPTERIN"/>
</dbReference>
<dbReference type="eggNOG" id="KOG4576">
    <property type="taxonomic scope" value="Eukaryota"/>
</dbReference>
<dbReference type="Pfam" id="PF03404">
    <property type="entry name" value="Mo-co_dimer"/>
    <property type="match status" value="2"/>
</dbReference>
<evidence type="ECO:0000256" key="13">
    <source>
        <dbReference type="ARBA" id="ARBA00023128"/>
    </source>
</evidence>
<dbReference type="EMBL" id="GL385399">
    <property type="protein sequence ID" value="EJT72971.1"/>
    <property type="molecule type" value="Genomic_DNA"/>
</dbReference>
<evidence type="ECO:0000256" key="11">
    <source>
        <dbReference type="ARBA" id="ARBA00023002"/>
    </source>
</evidence>
<dbReference type="InterPro" id="IPR005066">
    <property type="entry name" value="MoCF_OxRdtse_dimer"/>
</dbReference>